<evidence type="ECO:0000313" key="2">
    <source>
        <dbReference type="EMBL" id="VDS10033.1"/>
    </source>
</evidence>
<dbReference type="Gene3D" id="3.40.50.300">
    <property type="entry name" value="P-loop containing nucleotide triphosphate hydrolases"/>
    <property type="match status" value="1"/>
</dbReference>
<gene>
    <name evidence="2" type="ORF">PARHAE_03244</name>
</gene>
<dbReference type="AlphaFoldDB" id="A0A3S4DDM7"/>
<keyword evidence="3" id="KW-1185">Reference proteome</keyword>
<feature type="region of interest" description="Disordered" evidence="1">
    <location>
        <begin position="473"/>
        <end position="528"/>
    </location>
</feature>
<dbReference type="RefSeq" id="WP_126155639.1">
    <property type="nucleotide sequence ID" value="NZ_UZWE01000050.1"/>
</dbReference>
<sequence>MSNVTQIHPLAGKERTGFIGRFAMRSIFLTQAAPRDWIDDFLIPRGKATIFGLDHGQGKTTALLSAIVVASATGVWSLFGNRDHKRPLKCVLVTAEETEEDVIQKLAYDRPASDHLRMAKEAMSKGNLIIICLDKVMEASQTGERIFGDDGAPTQGIGRELLNELVLMKPDVIIFDTMRSCGSGDYNSDLVSSQTLSALNLLARLAEAAVIMTVHVTKDSAKVKLTDQSSPSALIGMIRGSGQIVSQARHVIVLHRTDDLFKGVTGLEKGDTLYVCGVKSNLGFPLTQELFPVVRSHKHLTFMARYDGKSLLDSSKSEEKWRYMRVLKILPKLIFAAAISGKPFSLTGAFSPEKLAESTIKNFLPEGATPAMVNSALKTLLAGHQVLQVKTTAGGVPNRYDVVEGPYATADREGAEPPASKGAVDTDLLHFAASDEAVVYQDILDYAVRRGTLAEGVEDLCRIEAGDQRIPEIQSEDDERAMDEVPGMDQMPDEWEQREDGTDIELQFGEPGADHPKFSLGEAPDFDV</sequence>
<dbReference type="Pfam" id="PF13481">
    <property type="entry name" value="AAA_25"/>
    <property type="match status" value="1"/>
</dbReference>
<evidence type="ECO:0000313" key="3">
    <source>
        <dbReference type="Proteomes" id="UP000270743"/>
    </source>
</evidence>
<dbReference type="SUPFAM" id="SSF52540">
    <property type="entry name" value="P-loop containing nucleoside triphosphate hydrolases"/>
    <property type="match status" value="1"/>
</dbReference>
<accession>A0A3S4DDM7</accession>
<protein>
    <submittedName>
        <fullName evidence="2">Uncharacterized protein</fullName>
    </submittedName>
</protein>
<dbReference type="EMBL" id="UZWE01000050">
    <property type="protein sequence ID" value="VDS10033.1"/>
    <property type="molecule type" value="Genomic_DNA"/>
</dbReference>
<organism evidence="2 3">
    <name type="scientific">Paracoccus haematequi</name>
    <dbReference type="NCBI Taxonomy" id="2491866"/>
    <lineage>
        <taxon>Bacteria</taxon>
        <taxon>Pseudomonadati</taxon>
        <taxon>Pseudomonadota</taxon>
        <taxon>Alphaproteobacteria</taxon>
        <taxon>Rhodobacterales</taxon>
        <taxon>Paracoccaceae</taxon>
        <taxon>Paracoccus</taxon>
    </lineage>
</organism>
<dbReference type="Proteomes" id="UP000270743">
    <property type="component" value="Unassembled WGS sequence"/>
</dbReference>
<reference evidence="2 3" key="1">
    <citation type="submission" date="2018-12" db="EMBL/GenBank/DDBJ databases">
        <authorList>
            <person name="Criscuolo A."/>
        </authorList>
    </citation>
    <scope>NUCLEOTIDE SEQUENCE [LARGE SCALE GENOMIC DNA]</scope>
    <source>
        <strain evidence="2">ACIP1116241</strain>
    </source>
</reference>
<dbReference type="InterPro" id="IPR027417">
    <property type="entry name" value="P-loop_NTPase"/>
</dbReference>
<evidence type="ECO:0000256" key="1">
    <source>
        <dbReference type="SAM" id="MobiDB-lite"/>
    </source>
</evidence>
<proteinExistence type="predicted"/>
<name>A0A3S4DDM7_9RHOB</name>